<protein>
    <submittedName>
        <fullName evidence="8">Lysophospholipid acyltransferase family protein</fullName>
    </submittedName>
</protein>
<comment type="pathway">
    <text evidence="1">Lipid metabolism.</text>
</comment>
<feature type="transmembrane region" description="Helical" evidence="6">
    <location>
        <begin position="14"/>
        <end position="38"/>
    </location>
</feature>
<keyword evidence="6" id="KW-0812">Transmembrane</keyword>
<dbReference type="CDD" id="cd07989">
    <property type="entry name" value="LPLAT_AGPAT-like"/>
    <property type="match status" value="1"/>
</dbReference>
<evidence type="ECO:0000256" key="4">
    <source>
        <dbReference type="ARBA" id="ARBA00023098"/>
    </source>
</evidence>
<proteinExistence type="predicted"/>
<keyword evidence="6" id="KW-1133">Transmembrane helix</keyword>
<dbReference type="EMBL" id="CP124535">
    <property type="protein sequence ID" value="WGV18014.1"/>
    <property type="molecule type" value="Genomic_DNA"/>
</dbReference>
<dbReference type="SMART" id="SM00563">
    <property type="entry name" value="PlsC"/>
    <property type="match status" value="1"/>
</dbReference>
<name>A0ABY8QAU9_9RHOB</name>
<evidence type="ECO:0000313" key="8">
    <source>
        <dbReference type="EMBL" id="WGV18014.1"/>
    </source>
</evidence>
<keyword evidence="5 8" id="KW-0012">Acyltransferase</keyword>
<organism evidence="8 9">
    <name type="scientific">Fuscovulum ytuae</name>
    <dbReference type="NCBI Taxonomy" id="3042299"/>
    <lineage>
        <taxon>Bacteria</taxon>
        <taxon>Pseudomonadati</taxon>
        <taxon>Pseudomonadota</taxon>
        <taxon>Alphaproteobacteria</taxon>
        <taxon>Rhodobacterales</taxon>
        <taxon>Paracoccaceae</taxon>
        <taxon>Fuscovulum</taxon>
    </lineage>
</organism>
<evidence type="ECO:0000256" key="5">
    <source>
        <dbReference type="ARBA" id="ARBA00023315"/>
    </source>
</evidence>
<keyword evidence="3" id="KW-0808">Transferase</keyword>
<evidence type="ECO:0000256" key="6">
    <source>
        <dbReference type="SAM" id="Phobius"/>
    </source>
</evidence>
<dbReference type="PANTHER" id="PTHR10434">
    <property type="entry name" value="1-ACYL-SN-GLYCEROL-3-PHOSPHATE ACYLTRANSFERASE"/>
    <property type="match status" value="1"/>
</dbReference>
<feature type="domain" description="Phospholipid/glycerol acyltransferase" evidence="7">
    <location>
        <begin position="80"/>
        <end position="195"/>
    </location>
</feature>
<evidence type="ECO:0000259" key="7">
    <source>
        <dbReference type="SMART" id="SM00563"/>
    </source>
</evidence>
<dbReference type="InterPro" id="IPR002123">
    <property type="entry name" value="Plipid/glycerol_acylTrfase"/>
</dbReference>
<evidence type="ECO:0000256" key="1">
    <source>
        <dbReference type="ARBA" id="ARBA00005189"/>
    </source>
</evidence>
<dbReference type="GO" id="GO:0016746">
    <property type="term" value="F:acyltransferase activity"/>
    <property type="evidence" value="ECO:0007669"/>
    <property type="project" value="UniProtKB-KW"/>
</dbReference>
<dbReference type="PANTHER" id="PTHR10434:SF64">
    <property type="entry name" value="1-ACYL-SN-GLYCEROL-3-PHOSPHATE ACYLTRANSFERASE-RELATED"/>
    <property type="match status" value="1"/>
</dbReference>
<evidence type="ECO:0000256" key="2">
    <source>
        <dbReference type="ARBA" id="ARBA00022516"/>
    </source>
</evidence>
<sequence length="264" mass="29844">MEVPEVGAMGWVRVLWRGALLGGVTYGCLVLLLALRLVERPLFGVQRPWTPYITQFVCKMAFRILRLPLIVRGRVMRQRGAVVANHASWLDIFALNAAQRGYFVAKSEVERWAAIGWLARATGTVFIARKGSEAKRQQAVFEDRLRAGHHLMFFPEGTSTDAVRVLPFKSTLFAAFWSHGLEEVMWIQPVTLAYRAPEGCDPRFYGWWGDMEFAGHLLMVLAQRRQGRVEVVFHDPVPVDAFPDRKALAAHCEAAVRKGLEGRL</sequence>
<evidence type="ECO:0000256" key="3">
    <source>
        <dbReference type="ARBA" id="ARBA00022679"/>
    </source>
</evidence>
<reference evidence="8 9" key="1">
    <citation type="submission" date="2023-04" db="EMBL/GenBank/DDBJ databases">
        <title>YMD61, complete Genome.</title>
        <authorList>
            <person name="Zhang J."/>
        </authorList>
    </citation>
    <scope>NUCLEOTIDE SEQUENCE [LARGE SCALE GENOMIC DNA]</scope>
    <source>
        <strain evidence="8 9">YMD61</strain>
    </source>
</reference>
<dbReference type="SUPFAM" id="SSF69593">
    <property type="entry name" value="Glycerol-3-phosphate (1)-acyltransferase"/>
    <property type="match status" value="1"/>
</dbReference>
<evidence type="ECO:0000313" key="9">
    <source>
        <dbReference type="Proteomes" id="UP001230978"/>
    </source>
</evidence>
<keyword evidence="2" id="KW-0444">Lipid biosynthesis</keyword>
<gene>
    <name evidence="8" type="ORF">QF092_05945</name>
</gene>
<accession>A0ABY8QAU9</accession>
<dbReference type="Proteomes" id="UP001230978">
    <property type="component" value="Chromosome"/>
</dbReference>
<keyword evidence="6" id="KW-0472">Membrane</keyword>
<dbReference type="Pfam" id="PF01553">
    <property type="entry name" value="Acyltransferase"/>
    <property type="match status" value="1"/>
</dbReference>
<dbReference type="RefSeq" id="WP_281469790.1">
    <property type="nucleotide sequence ID" value="NZ_CP124535.1"/>
</dbReference>
<keyword evidence="9" id="KW-1185">Reference proteome</keyword>
<keyword evidence="4" id="KW-0443">Lipid metabolism</keyword>